<sequence length="129" mass="13838">MVSGTVDGITKAMVLILDTMCSEVELKEDEVKLKVRLVVPNSSCGAIIGKGGATIKSFVTASHADILVLQMDTRIVGLHDRLVTITGTFGPQLKAIELILNKLSQDDQYPPNLSSPFSYAAQNTNESTC</sequence>
<keyword evidence="2" id="KW-0694">RNA-binding</keyword>
<evidence type="ECO:0000256" key="2">
    <source>
        <dbReference type="PROSITE-ProRule" id="PRU00117"/>
    </source>
</evidence>
<dbReference type="SUPFAM" id="SSF54791">
    <property type="entry name" value="Eukaryotic type KH-domain (KH-domain type I)"/>
    <property type="match status" value="1"/>
</dbReference>
<proteinExistence type="predicted"/>
<organism evidence="4">
    <name type="scientific">Arundo donax</name>
    <name type="common">Giant reed</name>
    <name type="synonym">Donax arundinaceus</name>
    <dbReference type="NCBI Taxonomy" id="35708"/>
    <lineage>
        <taxon>Eukaryota</taxon>
        <taxon>Viridiplantae</taxon>
        <taxon>Streptophyta</taxon>
        <taxon>Embryophyta</taxon>
        <taxon>Tracheophyta</taxon>
        <taxon>Spermatophyta</taxon>
        <taxon>Magnoliopsida</taxon>
        <taxon>Liliopsida</taxon>
        <taxon>Poales</taxon>
        <taxon>Poaceae</taxon>
        <taxon>PACMAD clade</taxon>
        <taxon>Arundinoideae</taxon>
        <taxon>Arundineae</taxon>
        <taxon>Arundo</taxon>
    </lineage>
</organism>
<evidence type="ECO:0000259" key="3">
    <source>
        <dbReference type="SMART" id="SM00322"/>
    </source>
</evidence>
<dbReference type="InterPro" id="IPR004088">
    <property type="entry name" value="KH_dom_type_1"/>
</dbReference>
<dbReference type="Pfam" id="PF00013">
    <property type="entry name" value="KH_1"/>
    <property type="match status" value="1"/>
</dbReference>
<dbReference type="Gene3D" id="3.30.310.210">
    <property type="match status" value="1"/>
</dbReference>
<dbReference type="PROSITE" id="PS50084">
    <property type="entry name" value="KH_TYPE_1"/>
    <property type="match status" value="1"/>
</dbReference>
<dbReference type="GO" id="GO:0003723">
    <property type="term" value="F:RNA binding"/>
    <property type="evidence" value="ECO:0007669"/>
    <property type="project" value="UniProtKB-UniRule"/>
</dbReference>
<protein>
    <recommendedName>
        <fullName evidence="3">K Homology domain-containing protein</fullName>
    </recommendedName>
</protein>
<evidence type="ECO:0000313" key="4">
    <source>
        <dbReference type="EMBL" id="JAD27460.1"/>
    </source>
</evidence>
<name>A0A0A8YRH7_ARUDO</name>
<evidence type="ECO:0000256" key="1">
    <source>
        <dbReference type="ARBA" id="ARBA00022737"/>
    </source>
</evidence>
<reference evidence="4" key="1">
    <citation type="submission" date="2014-09" db="EMBL/GenBank/DDBJ databases">
        <authorList>
            <person name="Magalhaes I.L.F."/>
            <person name="Oliveira U."/>
            <person name="Santos F.R."/>
            <person name="Vidigal T.H.D.A."/>
            <person name="Brescovit A.D."/>
            <person name="Santos A.J."/>
        </authorList>
    </citation>
    <scope>NUCLEOTIDE SEQUENCE</scope>
    <source>
        <tissue evidence="4">Shoot tissue taken approximately 20 cm above the soil surface</tissue>
    </source>
</reference>
<dbReference type="InterPro" id="IPR036612">
    <property type="entry name" value="KH_dom_type_1_sf"/>
</dbReference>
<keyword evidence="1" id="KW-0677">Repeat</keyword>
<dbReference type="EMBL" id="GBRH01270435">
    <property type="protein sequence ID" value="JAD27460.1"/>
    <property type="molecule type" value="Transcribed_RNA"/>
</dbReference>
<dbReference type="AlphaFoldDB" id="A0A0A8YRH7"/>
<accession>A0A0A8YRH7</accession>
<feature type="domain" description="K Homology" evidence="3">
    <location>
        <begin position="31"/>
        <end position="104"/>
    </location>
</feature>
<dbReference type="SMART" id="SM00322">
    <property type="entry name" value="KH"/>
    <property type="match status" value="1"/>
</dbReference>
<dbReference type="InterPro" id="IPR004087">
    <property type="entry name" value="KH_dom"/>
</dbReference>
<dbReference type="PANTHER" id="PTHR10288">
    <property type="entry name" value="KH DOMAIN CONTAINING RNA BINDING PROTEIN"/>
    <property type="match status" value="1"/>
</dbReference>
<reference evidence="4" key="2">
    <citation type="journal article" date="2015" name="Data Brief">
        <title>Shoot transcriptome of the giant reed, Arundo donax.</title>
        <authorList>
            <person name="Barrero R.A."/>
            <person name="Guerrero F.D."/>
            <person name="Moolhuijzen P."/>
            <person name="Goolsby J.A."/>
            <person name="Tidwell J."/>
            <person name="Bellgard S.E."/>
            <person name="Bellgard M.I."/>
        </authorList>
    </citation>
    <scope>NUCLEOTIDE SEQUENCE</scope>
    <source>
        <tissue evidence="4">Shoot tissue taken approximately 20 cm above the soil surface</tissue>
    </source>
</reference>